<dbReference type="Proteomes" id="UP000225347">
    <property type="component" value="Segment"/>
</dbReference>
<evidence type="ECO:0008006" key="3">
    <source>
        <dbReference type="Google" id="ProtNLM"/>
    </source>
</evidence>
<gene>
    <name evidence="1" type="ORF">qdsa002_26</name>
</gene>
<organism evidence="1 2">
    <name type="scientific">Staphylococcus phage qdsa002</name>
    <dbReference type="NCBI Taxonomy" id="1970746"/>
    <lineage>
        <taxon>Viruses</taxon>
        <taxon>Duplodnaviria</taxon>
        <taxon>Heunggongvirae</taxon>
        <taxon>Uroviricota</taxon>
        <taxon>Caudoviricetes</taxon>
        <taxon>Herelleviridae</taxon>
        <taxon>Twortvirinae</taxon>
        <taxon>Kayvirus</taxon>
        <taxon>Kayvirus G15</taxon>
    </lineage>
</organism>
<evidence type="ECO:0000313" key="2">
    <source>
        <dbReference type="Proteomes" id="UP000225347"/>
    </source>
</evidence>
<evidence type="ECO:0000313" key="1">
    <source>
        <dbReference type="EMBL" id="ARQ95983.1"/>
    </source>
</evidence>
<proteinExistence type="predicted"/>
<reference evidence="1 2" key="1">
    <citation type="submission" date="2017-03" db="EMBL/GenBank/DDBJ databases">
        <title>Efficacy of two virulent bacteriophages, qdsa001 and qdsa002, against Staphylococcus aureus biofilms and their genome analysis.</title>
        <authorList>
            <person name="Lv X."/>
            <person name="Wang J."/>
            <person name="Lin H."/>
        </authorList>
    </citation>
    <scope>NUCLEOTIDE SEQUENCE [LARGE SCALE GENOMIC DNA]</scope>
</reference>
<accession>A0A1X9SIT8</accession>
<dbReference type="EMBL" id="KY779849">
    <property type="protein sequence ID" value="ARQ95983.1"/>
    <property type="molecule type" value="Genomic_DNA"/>
</dbReference>
<name>A0A1X9SIT8_9CAUD</name>
<protein>
    <recommendedName>
        <fullName evidence="3">TreT</fullName>
    </recommendedName>
</protein>
<sequence length="89" mass="10117">MSIREVHNVVKSAKSKLLQEHNNINNVIIDDYITEELHRRTQGSGTIQMNNNTASYSNGSYGSLEELREAYDLSSLSTEEIKELIQTFV</sequence>